<dbReference type="Gene3D" id="3.40.390.10">
    <property type="entry name" value="Collagenase (Catalytic Domain)"/>
    <property type="match status" value="2"/>
</dbReference>
<dbReference type="Proteomes" id="UP001238179">
    <property type="component" value="Chromosome"/>
</dbReference>
<protein>
    <recommendedName>
        <fullName evidence="12">M13 family peptidase</fullName>
    </recommendedName>
</protein>
<evidence type="ECO:0000313" key="10">
    <source>
        <dbReference type="EMBL" id="BDU71397.1"/>
    </source>
</evidence>
<dbReference type="PRINTS" id="PR00786">
    <property type="entry name" value="NEPRILYSIN"/>
</dbReference>
<gene>
    <name evidence="10" type="ORF">METEAL_05710</name>
</gene>
<dbReference type="Gene3D" id="1.10.1380.10">
    <property type="entry name" value="Neutral endopeptidase , domain2"/>
    <property type="match status" value="1"/>
</dbReference>
<dbReference type="InterPro" id="IPR042089">
    <property type="entry name" value="Peptidase_M13_dom_2"/>
</dbReference>
<dbReference type="Pfam" id="PF01431">
    <property type="entry name" value="Peptidase_M13"/>
    <property type="match status" value="1"/>
</dbReference>
<keyword evidence="5" id="KW-0378">Hydrolase</keyword>
<dbReference type="InterPro" id="IPR024079">
    <property type="entry name" value="MetalloPept_cat_dom_sf"/>
</dbReference>
<reference evidence="11" key="1">
    <citation type="journal article" date="2023" name="Int. J. Syst. Evol. Microbiol.">
        <title>Mesoterricola silvestris gen. nov., sp. nov., Mesoterricola sediminis sp. nov., Geothrix oryzae sp. nov., Geothrix edaphica sp. nov., Geothrix rubra sp. nov., and Geothrix limicola sp. nov., six novel members of Acidobacteriota isolated from soils.</title>
        <authorList>
            <person name="Itoh H."/>
            <person name="Sugisawa Y."/>
            <person name="Mise K."/>
            <person name="Xu Z."/>
            <person name="Kuniyasu M."/>
            <person name="Ushijima N."/>
            <person name="Kawano K."/>
            <person name="Kobayashi E."/>
            <person name="Shiratori Y."/>
            <person name="Masuda Y."/>
            <person name="Senoo K."/>
        </authorList>
    </citation>
    <scope>NUCLEOTIDE SEQUENCE [LARGE SCALE GENOMIC DNA]</scope>
    <source>
        <strain evidence="11">W79</strain>
    </source>
</reference>
<dbReference type="PANTHER" id="PTHR11733:SF167">
    <property type="entry name" value="FI17812P1-RELATED"/>
    <property type="match status" value="1"/>
</dbReference>
<dbReference type="SUPFAM" id="SSF55486">
    <property type="entry name" value="Metalloproteases ('zincins'), catalytic domain"/>
    <property type="match status" value="1"/>
</dbReference>
<dbReference type="RefSeq" id="WP_316414286.1">
    <property type="nucleotide sequence ID" value="NZ_AP027080.1"/>
</dbReference>
<proteinExistence type="inferred from homology"/>
<keyword evidence="7" id="KW-0482">Metalloprotease</keyword>
<evidence type="ECO:0000256" key="6">
    <source>
        <dbReference type="ARBA" id="ARBA00022833"/>
    </source>
</evidence>
<dbReference type="PROSITE" id="PS51885">
    <property type="entry name" value="NEPRILYSIN"/>
    <property type="match status" value="1"/>
</dbReference>
<sequence length="575" mass="60954">MIRAARFLLPGLVAGVLGAQVHGIRTADLDPSGAPCGDFFRFANGGWARSNPVPPDRASWGALDEARARAEEVLREAAEEAAASLAPEGSVPRQVGDFYASGMDTAAIARAGLGPLREGLARVDAVRDPRDLGPEFARLHALGAGAGFLLTVGPEPGRPALDIAHLSPGGLGMPVRDYLAEEGRGRRAAYLDYLARLFSLAGESPALARAHAGIAFDLERRLAGAQARDAAPRRMTREELAALAPRFPWQAYFQAVGLASEAELRVAQPEFLAELSGMAGDTPAPPWRTYLKARLLDAGAPFLGEAFENAAMAFRGGAPEMRGPRWRRVVRATDAALGEALGQMYVARTCSLRCRARAQALAGQVRSALGKGLRDRGALARLGALEVRAGYPEAWPDFSALRVEREGFLANVQRAAAWRFRSQVARAGRPADPARWPVAPTAVEVVYDPVGNQLLLPAGVLQPPFFDPRADDAVNFGGLGVLIARELGRGLLEEKGESAGVEAAFAGLEKALEGRPREALDGFTPAQRFFLAFARSRRQAGPAEASRLAVNAALARVPAFAAAFGCGSPQDAPHP</sequence>
<evidence type="ECO:0000256" key="4">
    <source>
        <dbReference type="ARBA" id="ARBA00022723"/>
    </source>
</evidence>
<keyword evidence="11" id="KW-1185">Reference proteome</keyword>
<dbReference type="CDD" id="cd08662">
    <property type="entry name" value="M13"/>
    <property type="match status" value="1"/>
</dbReference>
<accession>A0AA48GHM2</accession>
<dbReference type="InterPro" id="IPR000718">
    <property type="entry name" value="Peptidase_M13"/>
</dbReference>
<evidence type="ECO:0000259" key="8">
    <source>
        <dbReference type="Pfam" id="PF01431"/>
    </source>
</evidence>
<evidence type="ECO:0000313" key="11">
    <source>
        <dbReference type="Proteomes" id="UP001238179"/>
    </source>
</evidence>
<evidence type="ECO:0000256" key="2">
    <source>
        <dbReference type="ARBA" id="ARBA00007357"/>
    </source>
</evidence>
<evidence type="ECO:0000256" key="3">
    <source>
        <dbReference type="ARBA" id="ARBA00022670"/>
    </source>
</evidence>
<evidence type="ECO:0000256" key="7">
    <source>
        <dbReference type="ARBA" id="ARBA00023049"/>
    </source>
</evidence>
<dbReference type="InterPro" id="IPR008753">
    <property type="entry name" value="Peptidase_M13_N"/>
</dbReference>
<dbReference type="Pfam" id="PF05649">
    <property type="entry name" value="Peptidase_M13_N"/>
    <property type="match status" value="1"/>
</dbReference>
<feature type="domain" description="Peptidase M13 N-terminal" evidence="9">
    <location>
        <begin position="35"/>
        <end position="374"/>
    </location>
</feature>
<name>A0AA48GHM2_9BACT</name>
<dbReference type="GO" id="GO:0016485">
    <property type="term" value="P:protein processing"/>
    <property type="evidence" value="ECO:0007669"/>
    <property type="project" value="TreeGrafter"/>
</dbReference>
<evidence type="ECO:0008006" key="12">
    <source>
        <dbReference type="Google" id="ProtNLM"/>
    </source>
</evidence>
<dbReference type="EMBL" id="AP027080">
    <property type="protein sequence ID" value="BDU71397.1"/>
    <property type="molecule type" value="Genomic_DNA"/>
</dbReference>
<evidence type="ECO:0000256" key="1">
    <source>
        <dbReference type="ARBA" id="ARBA00001947"/>
    </source>
</evidence>
<comment type="similarity">
    <text evidence="2">Belongs to the peptidase M13 family.</text>
</comment>
<dbReference type="PANTHER" id="PTHR11733">
    <property type="entry name" value="ZINC METALLOPROTEASE FAMILY M13 NEPRILYSIN-RELATED"/>
    <property type="match status" value="1"/>
</dbReference>
<evidence type="ECO:0000256" key="5">
    <source>
        <dbReference type="ARBA" id="ARBA00022801"/>
    </source>
</evidence>
<dbReference type="InterPro" id="IPR018497">
    <property type="entry name" value="Peptidase_M13_C"/>
</dbReference>
<feature type="domain" description="Peptidase M13 C-terminal" evidence="8">
    <location>
        <begin position="446"/>
        <end position="491"/>
    </location>
</feature>
<dbReference type="AlphaFoldDB" id="A0AA48GHM2"/>
<keyword evidence="6" id="KW-0862">Zinc</keyword>
<organism evidence="10 11">
    <name type="scientific">Mesoterricola silvestris</name>
    <dbReference type="NCBI Taxonomy" id="2927979"/>
    <lineage>
        <taxon>Bacteria</taxon>
        <taxon>Pseudomonadati</taxon>
        <taxon>Acidobacteriota</taxon>
        <taxon>Holophagae</taxon>
        <taxon>Holophagales</taxon>
        <taxon>Holophagaceae</taxon>
        <taxon>Mesoterricola</taxon>
    </lineage>
</organism>
<dbReference type="KEGG" id="msil:METEAL_05710"/>
<keyword evidence="4" id="KW-0479">Metal-binding</keyword>
<dbReference type="GO" id="GO:0004222">
    <property type="term" value="F:metalloendopeptidase activity"/>
    <property type="evidence" value="ECO:0007669"/>
    <property type="project" value="InterPro"/>
</dbReference>
<dbReference type="GO" id="GO:0046872">
    <property type="term" value="F:metal ion binding"/>
    <property type="evidence" value="ECO:0007669"/>
    <property type="project" value="UniProtKB-KW"/>
</dbReference>
<evidence type="ECO:0000259" key="9">
    <source>
        <dbReference type="Pfam" id="PF05649"/>
    </source>
</evidence>
<comment type="cofactor">
    <cofactor evidence="1">
        <name>Zn(2+)</name>
        <dbReference type="ChEBI" id="CHEBI:29105"/>
    </cofactor>
</comment>
<dbReference type="GO" id="GO:0005886">
    <property type="term" value="C:plasma membrane"/>
    <property type="evidence" value="ECO:0007669"/>
    <property type="project" value="TreeGrafter"/>
</dbReference>
<keyword evidence="3" id="KW-0645">Protease</keyword>